<feature type="domain" description="Piwi" evidence="2">
    <location>
        <begin position="84"/>
        <end position="145"/>
    </location>
</feature>
<dbReference type="EMBL" id="GL380006">
    <property type="protein sequence ID" value="EGT42158.1"/>
    <property type="molecule type" value="Genomic_DNA"/>
</dbReference>
<evidence type="ECO:0000256" key="1">
    <source>
        <dbReference type="SAM" id="MobiDB-lite"/>
    </source>
</evidence>
<dbReference type="Proteomes" id="UP000008068">
    <property type="component" value="Unassembled WGS sequence"/>
</dbReference>
<dbReference type="Pfam" id="PF02171">
    <property type="entry name" value="Piwi"/>
    <property type="match status" value="1"/>
</dbReference>
<dbReference type="eggNOG" id="KOG1041">
    <property type="taxonomic scope" value="Eukaryota"/>
</dbReference>
<evidence type="ECO:0000259" key="2">
    <source>
        <dbReference type="PROSITE" id="PS50822"/>
    </source>
</evidence>
<accession>G0P108</accession>
<dbReference type="OrthoDB" id="9981668at2759"/>
<dbReference type="Gene3D" id="3.30.420.10">
    <property type="entry name" value="Ribonuclease H-like superfamily/Ribonuclease H"/>
    <property type="match status" value="1"/>
</dbReference>
<dbReference type="STRING" id="135651.G0P108"/>
<evidence type="ECO:0000313" key="3">
    <source>
        <dbReference type="EMBL" id="EGT42158.1"/>
    </source>
</evidence>
<dbReference type="InParanoid" id="G0P108"/>
<evidence type="ECO:0000313" key="4">
    <source>
        <dbReference type="Proteomes" id="UP000008068"/>
    </source>
</evidence>
<feature type="region of interest" description="Disordered" evidence="1">
    <location>
        <begin position="1"/>
        <end position="46"/>
    </location>
</feature>
<dbReference type="HOGENOM" id="CLU_1385258_0_0_1"/>
<protein>
    <recommendedName>
        <fullName evidence="2">Piwi domain-containing protein</fullName>
    </recommendedName>
</protein>
<dbReference type="GO" id="GO:0003676">
    <property type="term" value="F:nucleic acid binding"/>
    <property type="evidence" value="ECO:0007669"/>
    <property type="project" value="InterPro"/>
</dbReference>
<dbReference type="InterPro" id="IPR036397">
    <property type="entry name" value="RNaseH_sf"/>
</dbReference>
<organism evidence="4">
    <name type="scientific">Caenorhabditis brenneri</name>
    <name type="common">Nematode worm</name>
    <dbReference type="NCBI Taxonomy" id="135651"/>
    <lineage>
        <taxon>Eukaryota</taxon>
        <taxon>Metazoa</taxon>
        <taxon>Ecdysozoa</taxon>
        <taxon>Nematoda</taxon>
        <taxon>Chromadorea</taxon>
        <taxon>Rhabditida</taxon>
        <taxon>Rhabditina</taxon>
        <taxon>Rhabditomorpha</taxon>
        <taxon>Rhabditoidea</taxon>
        <taxon>Rhabditidae</taxon>
        <taxon>Peloderinae</taxon>
        <taxon>Caenorhabditis</taxon>
    </lineage>
</organism>
<dbReference type="InterPro" id="IPR012337">
    <property type="entry name" value="RNaseH-like_sf"/>
</dbReference>
<keyword evidence="4" id="KW-1185">Reference proteome</keyword>
<dbReference type="SUPFAM" id="SSF53098">
    <property type="entry name" value="Ribonuclease H-like"/>
    <property type="match status" value="1"/>
</dbReference>
<sequence length="197" mass="22216">MEKFQQSDGKPQSEFGVRSGSPPETPPQQPTAPDDAKTEESILMNQPKLEHIVEPNNQEIESESSVSLDDEVLAPLRSAKNRGKPNDILIYFNGVSEGQFALLNETFSSRVHKACAYLQKEYKPSVTIIASSKMHNERLYKSENGSIVNLEPETTPSYVWCTMNNSSQVPCLESRCPESRCGKNNILFHFYFLIEQK</sequence>
<dbReference type="AlphaFoldDB" id="G0P108"/>
<reference evidence="4" key="1">
    <citation type="submission" date="2011-07" db="EMBL/GenBank/DDBJ databases">
        <authorList>
            <consortium name="Caenorhabditis brenneri Sequencing and Analysis Consortium"/>
            <person name="Wilson R.K."/>
        </authorList>
    </citation>
    <scope>NUCLEOTIDE SEQUENCE [LARGE SCALE GENOMIC DNA]</scope>
    <source>
        <strain evidence="4">PB2801</strain>
    </source>
</reference>
<gene>
    <name evidence="3" type="ORF">CAEBREN_14891</name>
</gene>
<proteinExistence type="predicted"/>
<dbReference type="PANTHER" id="PTHR22891">
    <property type="entry name" value="EUKARYOTIC TRANSLATION INITIATION FACTOR 2C"/>
    <property type="match status" value="1"/>
</dbReference>
<dbReference type="InterPro" id="IPR003165">
    <property type="entry name" value="Piwi"/>
</dbReference>
<dbReference type="PROSITE" id="PS50822">
    <property type="entry name" value="PIWI"/>
    <property type="match status" value="1"/>
</dbReference>
<name>G0P108_CAEBE</name>
<feature type="compositionally biased region" description="Polar residues" evidence="1">
    <location>
        <begin position="1"/>
        <end position="10"/>
    </location>
</feature>